<protein>
    <submittedName>
        <fullName evidence="2">Tubulin-specific chaperone D</fullName>
    </submittedName>
</protein>
<dbReference type="GO" id="GO:0007021">
    <property type="term" value="P:tubulin complex assembly"/>
    <property type="evidence" value="ECO:0007669"/>
    <property type="project" value="InterPro"/>
</dbReference>
<name>A0A5B7GEG5_PORTR</name>
<organism evidence="2 3">
    <name type="scientific">Portunus trituberculatus</name>
    <name type="common">Swimming crab</name>
    <name type="synonym">Neptunus trituberculatus</name>
    <dbReference type="NCBI Taxonomy" id="210409"/>
    <lineage>
        <taxon>Eukaryota</taxon>
        <taxon>Metazoa</taxon>
        <taxon>Ecdysozoa</taxon>
        <taxon>Arthropoda</taxon>
        <taxon>Crustacea</taxon>
        <taxon>Multicrustacea</taxon>
        <taxon>Malacostraca</taxon>
        <taxon>Eumalacostraca</taxon>
        <taxon>Eucarida</taxon>
        <taxon>Decapoda</taxon>
        <taxon>Pleocyemata</taxon>
        <taxon>Brachyura</taxon>
        <taxon>Eubrachyura</taxon>
        <taxon>Portunoidea</taxon>
        <taxon>Portunidae</taxon>
        <taxon>Portuninae</taxon>
        <taxon>Portunus</taxon>
    </lineage>
</organism>
<dbReference type="GO" id="GO:0048487">
    <property type="term" value="F:beta-tubulin binding"/>
    <property type="evidence" value="ECO:0007669"/>
    <property type="project" value="InterPro"/>
</dbReference>
<dbReference type="OrthoDB" id="6336275at2759"/>
<evidence type="ECO:0000313" key="3">
    <source>
        <dbReference type="Proteomes" id="UP000324222"/>
    </source>
</evidence>
<dbReference type="InterPro" id="IPR033162">
    <property type="entry name" value="TBCD"/>
</dbReference>
<feature type="domain" description="Tubulin-folding cofactor D C-terminal" evidence="1">
    <location>
        <begin position="77"/>
        <end position="169"/>
    </location>
</feature>
<dbReference type="AlphaFoldDB" id="A0A5B7GEG5"/>
<evidence type="ECO:0000313" key="2">
    <source>
        <dbReference type="EMBL" id="MPC55703.1"/>
    </source>
</evidence>
<evidence type="ECO:0000259" key="1">
    <source>
        <dbReference type="Pfam" id="PF12612"/>
    </source>
</evidence>
<dbReference type="Pfam" id="PF12612">
    <property type="entry name" value="TFCD_C"/>
    <property type="match status" value="1"/>
</dbReference>
<comment type="caution">
    <text evidence="2">The sequence shown here is derived from an EMBL/GenBank/DDBJ whole genome shotgun (WGS) entry which is preliminary data.</text>
</comment>
<gene>
    <name evidence="2" type="primary">Tbcd_0</name>
    <name evidence="2" type="ORF">E2C01_049647</name>
</gene>
<sequence>MWSTASLSGHVARCSHIATKWCHIQNPAGIISIPHISGVAATESLFLIDWHTIRDSILLTRPIRSGPLVGYTRRHGEDISRYTNEAVHKYLSARAEKVVLLAAFLETLMEQLATHQKVERITLPLLKTIGDLLSSSAVLDSVLEQDDTYISRLLALMKKECQRCSDYHKLAAVITVLCELLRLSSPTTKATLTQLALFLGYQMPAITCPAMTSWDI</sequence>
<proteinExistence type="predicted"/>
<dbReference type="Proteomes" id="UP000324222">
    <property type="component" value="Unassembled WGS sequence"/>
</dbReference>
<dbReference type="EMBL" id="VSRR010013377">
    <property type="protein sequence ID" value="MPC55703.1"/>
    <property type="molecule type" value="Genomic_DNA"/>
</dbReference>
<accession>A0A5B7GEG5</accession>
<keyword evidence="3" id="KW-1185">Reference proteome</keyword>
<dbReference type="PANTHER" id="PTHR12658:SF0">
    <property type="entry name" value="TUBULIN-SPECIFIC CHAPERONE D"/>
    <property type="match status" value="1"/>
</dbReference>
<reference evidence="2 3" key="1">
    <citation type="submission" date="2019-05" db="EMBL/GenBank/DDBJ databases">
        <title>Another draft genome of Portunus trituberculatus and its Hox gene families provides insights of decapod evolution.</title>
        <authorList>
            <person name="Jeong J.-H."/>
            <person name="Song I."/>
            <person name="Kim S."/>
            <person name="Choi T."/>
            <person name="Kim D."/>
            <person name="Ryu S."/>
            <person name="Kim W."/>
        </authorList>
    </citation>
    <scope>NUCLEOTIDE SEQUENCE [LARGE SCALE GENOMIC DNA]</scope>
    <source>
        <tissue evidence="2">Muscle</tissue>
    </source>
</reference>
<dbReference type="InterPro" id="IPR022577">
    <property type="entry name" value="TBCD_C"/>
</dbReference>
<dbReference type="GO" id="GO:0000226">
    <property type="term" value="P:microtubule cytoskeleton organization"/>
    <property type="evidence" value="ECO:0007669"/>
    <property type="project" value="TreeGrafter"/>
</dbReference>
<dbReference type="GO" id="GO:0007023">
    <property type="term" value="P:post-chaperonin tubulin folding pathway"/>
    <property type="evidence" value="ECO:0007669"/>
    <property type="project" value="InterPro"/>
</dbReference>
<dbReference type="GO" id="GO:0005096">
    <property type="term" value="F:GTPase activator activity"/>
    <property type="evidence" value="ECO:0007669"/>
    <property type="project" value="InterPro"/>
</dbReference>
<dbReference type="PANTHER" id="PTHR12658">
    <property type="entry name" value="BETA-TUBULIN COFACTOR D"/>
    <property type="match status" value="1"/>
</dbReference>